<protein>
    <submittedName>
        <fullName evidence="1">Uncharacterized protein</fullName>
    </submittedName>
</protein>
<dbReference type="EMBL" id="CXOJ01000031">
    <property type="protein sequence ID" value="CTP87394.1"/>
    <property type="molecule type" value="Genomic_DNA"/>
</dbReference>
<evidence type="ECO:0000313" key="2">
    <source>
        <dbReference type="Proteomes" id="UP000045978"/>
    </source>
</evidence>
<name>A0A0K2ZTB4_9XANT</name>
<dbReference type="AlphaFoldDB" id="A0A0K2ZTB4"/>
<reference evidence="1 2" key="1">
    <citation type="submission" date="2015-07" db="EMBL/GenBank/DDBJ databases">
        <authorList>
            <person name="Noorani M."/>
        </authorList>
    </citation>
    <scope>NUCLEOTIDE SEQUENCE [LARGE SCALE GENOMIC DNA]</scope>
    <source>
        <strain evidence="1">LMG730</strain>
    </source>
</reference>
<organism evidence="1 2">
    <name type="scientific">Xanthomonas graminis pv. phlei</name>
    <dbReference type="NCBI Taxonomy" id="487906"/>
    <lineage>
        <taxon>Bacteria</taxon>
        <taxon>Pseudomonadati</taxon>
        <taxon>Pseudomonadota</taxon>
        <taxon>Gammaproteobacteria</taxon>
        <taxon>Lysobacterales</taxon>
        <taxon>Lysobacteraceae</taxon>
        <taxon>Xanthomonas</taxon>
        <taxon>Xanthomonas translucens group</taxon>
        <taxon>Xanthomonas graminis</taxon>
    </lineage>
</organism>
<dbReference type="Proteomes" id="UP000045978">
    <property type="component" value="Unassembled WGS sequence"/>
</dbReference>
<gene>
    <name evidence="1" type="ORF">XTPLMG730_1792</name>
</gene>
<accession>A0A0K2ZTB4</accession>
<sequence length="54" mass="5995">MESEYLPPAARGCGLEAVLHQLALQLQRLQRTAYEAQAAQPLRRQVFPEVSGSD</sequence>
<dbReference type="RefSeq" id="WP_186008143.1">
    <property type="nucleotide sequence ID" value="NZ_CP076251.1"/>
</dbReference>
<proteinExistence type="predicted"/>
<evidence type="ECO:0000313" key="1">
    <source>
        <dbReference type="EMBL" id="CTP87394.1"/>
    </source>
</evidence>